<organism evidence="2 3">
    <name type="scientific">Elysia marginata</name>
    <dbReference type="NCBI Taxonomy" id="1093978"/>
    <lineage>
        <taxon>Eukaryota</taxon>
        <taxon>Metazoa</taxon>
        <taxon>Spiralia</taxon>
        <taxon>Lophotrochozoa</taxon>
        <taxon>Mollusca</taxon>
        <taxon>Gastropoda</taxon>
        <taxon>Heterobranchia</taxon>
        <taxon>Euthyneura</taxon>
        <taxon>Panpulmonata</taxon>
        <taxon>Sacoglossa</taxon>
        <taxon>Placobranchoidea</taxon>
        <taxon>Plakobranchidae</taxon>
        <taxon>Elysia</taxon>
    </lineage>
</organism>
<comment type="caution">
    <text evidence="2">The sequence shown here is derived from an EMBL/GenBank/DDBJ whole genome shotgun (WGS) entry which is preliminary data.</text>
</comment>
<accession>A0AAV4FM76</accession>
<dbReference type="Proteomes" id="UP000762676">
    <property type="component" value="Unassembled WGS sequence"/>
</dbReference>
<evidence type="ECO:0000313" key="3">
    <source>
        <dbReference type="Proteomes" id="UP000762676"/>
    </source>
</evidence>
<gene>
    <name evidence="2" type="ORF">ElyMa_003891600</name>
</gene>
<feature type="region of interest" description="Disordered" evidence="1">
    <location>
        <begin position="124"/>
        <end position="145"/>
    </location>
</feature>
<dbReference type="AlphaFoldDB" id="A0AAV4FM76"/>
<dbReference type="EMBL" id="BMAT01007929">
    <property type="protein sequence ID" value="GFR74402.1"/>
    <property type="molecule type" value="Genomic_DNA"/>
</dbReference>
<protein>
    <submittedName>
        <fullName evidence="2">Uncharacterized protein</fullName>
    </submittedName>
</protein>
<evidence type="ECO:0000313" key="2">
    <source>
        <dbReference type="EMBL" id="GFR74402.1"/>
    </source>
</evidence>
<evidence type="ECO:0000256" key="1">
    <source>
        <dbReference type="SAM" id="MobiDB-lite"/>
    </source>
</evidence>
<keyword evidence="3" id="KW-1185">Reference proteome</keyword>
<reference evidence="2 3" key="1">
    <citation type="journal article" date="2021" name="Elife">
        <title>Chloroplast acquisition without the gene transfer in kleptoplastic sea slugs, Plakobranchus ocellatus.</title>
        <authorList>
            <person name="Maeda T."/>
            <person name="Takahashi S."/>
            <person name="Yoshida T."/>
            <person name="Shimamura S."/>
            <person name="Takaki Y."/>
            <person name="Nagai Y."/>
            <person name="Toyoda A."/>
            <person name="Suzuki Y."/>
            <person name="Arimoto A."/>
            <person name="Ishii H."/>
            <person name="Satoh N."/>
            <person name="Nishiyama T."/>
            <person name="Hasebe M."/>
            <person name="Maruyama T."/>
            <person name="Minagawa J."/>
            <person name="Obokata J."/>
            <person name="Shigenobu S."/>
        </authorList>
    </citation>
    <scope>NUCLEOTIDE SEQUENCE [LARGE SCALE GENOMIC DNA]</scope>
</reference>
<proteinExistence type="predicted"/>
<name>A0AAV4FM76_9GAST</name>
<sequence>MPIRREMSASDCVIFKPYNLDFDGKTQGVPINPRDLAKLSFADTRRIAALKTQQRLQDLLQKQEALMRKGRWKLTDSSMSHMPTLTPQHMTALHGLWEQMVKFVHCSGVHYLDYLQRHSEKMHVSQRQELPRRARPDFGPRVKQDRKKRASRLLVFHITDILVNLRHRQTLKELVAKKLDLLLGMGFTPSEVQHMSTRTVTYLQHAHPKHWNRIVEHACSIVLKCLRTLGNEHLAGRYPADELFHDPVTNIVYKPGVTF</sequence>
<feature type="compositionally biased region" description="Basic and acidic residues" evidence="1">
    <location>
        <begin position="129"/>
        <end position="143"/>
    </location>
</feature>